<name>A0A382GBA2_9ZZZZ</name>
<sequence>MFAGGEFAGELTVANVAKQLPQPRTRRLAKRDQVSTVDQRFLQLRLVSELTELCLQKLEVAELAGGSEAVESVQCQLDREGRAEEQFAQRGGAHLLRVLQLHVMAHAGFHHSAAGLGEAQAVHDFQRHDGSNFFVSQKTDAPLIAALCRRLGDVVH</sequence>
<dbReference type="AlphaFoldDB" id="A0A382GBA2"/>
<dbReference type="EMBL" id="UINC01054610">
    <property type="protein sequence ID" value="SVB72526.1"/>
    <property type="molecule type" value="Genomic_DNA"/>
</dbReference>
<protein>
    <submittedName>
        <fullName evidence="1">Uncharacterized protein</fullName>
    </submittedName>
</protein>
<gene>
    <name evidence="1" type="ORF">METZ01_LOCUS225380</name>
</gene>
<reference evidence="1" key="1">
    <citation type="submission" date="2018-05" db="EMBL/GenBank/DDBJ databases">
        <authorList>
            <person name="Lanie J.A."/>
            <person name="Ng W.-L."/>
            <person name="Kazmierczak K.M."/>
            <person name="Andrzejewski T.M."/>
            <person name="Davidsen T.M."/>
            <person name="Wayne K.J."/>
            <person name="Tettelin H."/>
            <person name="Glass J.I."/>
            <person name="Rusch D."/>
            <person name="Podicherti R."/>
            <person name="Tsui H.-C.T."/>
            <person name="Winkler M.E."/>
        </authorList>
    </citation>
    <scope>NUCLEOTIDE SEQUENCE</scope>
</reference>
<proteinExistence type="predicted"/>
<organism evidence="1">
    <name type="scientific">marine metagenome</name>
    <dbReference type="NCBI Taxonomy" id="408172"/>
    <lineage>
        <taxon>unclassified sequences</taxon>
        <taxon>metagenomes</taxon>
        <taxon>ecological metagenomes</taxon>
    </lineage>
</organism>
<evidence type="ECO:0000313" key="1">
    <source>
        <dbReference type="EMBL" id="SVB72526.1"/>
    </source>
</evidence>
<accession>A0A382GBA2</accession>